<evidence type="ECO:0000313" key="7">
    <source>
        <dbReference type="EMBL" id="BAN04533.1"/>
    </source>
</evidence>
<accession>A0A6C7EE19</accession>
<dbReference type="InterPro" id="IPR001851">
    <property type="entry name" value="ABC_transp_permease"/>
</dbReference>
<feature type="transmembrane region" description="Helical" evidence="6">
    <location>
        <begin position="307"/>
        <end position="328"/>
    </location>
</feature>
<dbReference type="AlphaFoldDB" id="A0A6C7EE19"/>
<feature type="transmembrane region" description="Helical" evidence="6">
    <location>
        <begin position="145"/>
        <end position="168"/>
    </location>
</feature>
<feature type="transmembrane region" description="Helical" evidence="6">
    <location>
        <begin position="121"/>
        <end position="139"/>
    </location>
</feature>
<evidence type="ECO:0000313" key="8">
    <source>
        <dbReference type="Proteomes" id="UP000011863"/>
    </source>
</evidence>
<dbReference type="KEGG" id="aym:YM304_42190"/>
<dbReference type="Pfam" id="PF02653">
    <property type="entry name" value="BPD_transp_2"/>
    <property type="match status" value="1"/>
</dbReference>
<keyword evidence="5 6" id="KW-0472">Membrane</keyword>
<feature type="transmembrane region" description="Helical" evidence="6">
    <location>
        <begin position="89"/>
        <end position="109"/>
    </location>
</feature>
<dbReference type="Proteomes" id="UP000011863">
    <property type="component" value="Chromosome"/>
</dbReference>
<proteinExistence type="predicted"/>
<gene>
    <name evidence="7" type="ORF">YM304_42190</name>
</gene>
<dbReference type="GO" id="GO:0005886">
    <property type="term" value="C:plasma membrane"/>
    <property type="evidence" value="ECO:0007669"/>
    <property type="project" value="UniProtKB-SubCell"/>
</dbReference>
<dbReference type="OrthoDB" id="45037at2"/>
<feature type="transmembrane region" description="Helical" evidence="6">
    <location>
        <begin position="41"/>
        <end position="64"/>
    </location>
</feature>
<evidence type="ECO:0000256" key="4">
    <source>
        <dbReference type="ARBA" id="ARBA00022989"/>
    </source>
</evidence>
<feature type="transmembrane region" description="Helical" evidence="6">
    <location>
        <begin position="279"/>
        <end position="301"/>
    </location>
</feature>
<protein>
    <submittedName>
        <fullName evidence="7">Putative ABC transporter permease protein</fullName>
    </submittedName>
</protein>
<name>A0A6C7EE19_ILUCY</name>
<evidence type="ECO:0000256" key="1">
    <source>
        <dbReference type="ARBA" id="ARBA00004651"/>
    </source>
</evidence>
<evidence type="ECO:0000256" key="5">
    <source>
        <dbReference type="ARBA" id="ARBA00023136"/>
    </source>
</evidence>
<dbReference type="GO" id="GO:0022857">
    <property type="term" value="F:transmembrane transporter activity"/>
    <property type="evidence" value="ECO:0007669"/>
    <property type="project" value="InterPro"/>
</dbReference>
<keyword evidence="8" id="KW-1185">Reference proteome</keyword>
<dbReference type="CDD" id="cd06580">
    <property type="entry name" value="TM_PBP1_transp_TpRbsC_like"/>
    <property type="match status" value="1"/>
</dbReference>
<feature type="transmembrane region" description="Helical" evidence="6">
    <location>
        <begin position="175"/>
        <end position="193"/>
    </location>
</feature>
<dbReference type="RefSeq" id="WP_015443780.1">
    <property type="nucleotide sequence ID" value="NC_020520.1"/>
</dbReference>
<dbReference type="PANTHER" id="PTHR47089">
    <property type="entry name" value="ABC TRANSPORTER, PERMEASE PROTEIN"/>
    <property type="match status" value="1"/>
</dbReference>
<evidence type="ECO:0000256" key="3">
    <source>
        <dbReference type="ARBA" id="ARBA00022692"/>
    </source>
</evidence>
<feature type="transmembrane region" description="Helical" evidence="6">
    <location>
        <begin position="234"/>
        <end position="259"/>
    </location>
</feature>
<dbReference type="EMBL" id="AP012057">
    <property type="protein sequence ID" value="BAN04533.1"/>
    <property type="molecule type" value="Genomic_DNA"/>
</dbReference>
<organism evidence="7 8">
    <name type="scientific">Ilumatobacter coccineus (strain NBRC 103263 / KCTC 29153 / YM16-304)</name>
    <dbReference type="NCBI Taxonomy" id="1313172"/>
    <lineage>
        <taxon>Bacteria</taxon>
        <taxon>Bacillati</taxon>
        <taxon>Actinomycetota</taxon>
        <taxon>Acidimicrobiia</taxon>
        <taxon>Acidimicrobiales</taxon>
        <taxon>Ilumatobacteraceae</taxon>
        <taxon>Ilumatobacter</taxon>
    </lineage>
</organism>
<feature type="transmembrane region" description="Helical" evidence="6">
    <location>
        <begin position="361"/>
        <end position="382"/>
    </location>
</feature>
<reference evidence="7 8" key="1">
    <citation type="journal article" date="2013" name="Int. J. Syst. Evol. Microbiol.">
        <title>Ilumatobacter nonamiense sp. nov. and Ilumatobacter coccineum sp. nov., isolated from seashore sand.</title>
        <authorList>
            <person name="Matsumoto A."/>
            <person name="Kasai H."/>
            <person name="Matsuo Y."/>
            <person name="Shizuri Y."/>
            <person name="Ichikawa N."/>
            <person name="Fujita N."/>
            <person name="Omura S."/>
            <person name="Takahashi Y."/>
        </authorList>
    </citation>
    <scope>NUCLEOTIDE SEQUENCE [LARGE SCALE GENOMIC DNA]</scope>
    <source>
        <strain evidence="8">NBRC 103263 / KCTC 29153 / YM16-304</strain>
    </source>
</reference>
<sequence length="396" mass="40504">MTDIAPDAASVDDAVAEASGDAQGPGATDLASARFADRSRAGIEIVTLYVISVFCALLISAVLVESTGGSWSEVFNALLDGSIRKPGRIGTTIGVAIPLLIVALGTIVSSTAGLVNIGQEGQVFIGAAAATYVGVELAGPGPIVIVAALVAGAIGGAAWAGIAALLRYWRKVPEVLTTLLLVTIGAQLVGYGLKNQSLLLAPAEGRANRQQVSEQLADDRRIPRVTWFGNEFPISAFLAVLLAIGMAVFLARTVFGFRLRMLGANPRTARRAGAGEARYGGTALLVSGGFAGLAGAAMLAGGDFGNYTLVPGFPANIGWTGLLVALVARQKAVAAIGAAIVFAGLRSGSGFVAATGVERRITNVVEGLLVLALLIPPALIFLRNRRRALAVARGRV</sequence>
<dbReference type="PANTHER" id="PTHR47089:SF1">
    <property type="entry name" value="GUANOSINE ABC TRANSPORTER PERMEASE PROTEIN NUPP"/>
    <property type="match status" value="1"/>
</dbReference>
<evidence type="ECO:0000256" key="2">
    <source>
        <dbReference type="ARBA" id="ARBA00022475"/>
    </source>
</evidence>
<comment type="subcellular location">
    <subcellularLocation>
        <location evidence="1">Cell membrane</location>
        <topology evidence="1">Multi-pass membrane protein</topology>
    </subcellularLocation>
</comment>
<evidence type="ECO:0000256" key="6">
    <source>
        <dbReference type="SAM" id="Phobius"/>
    </source>
</evidence>
<keyword evidence="4 6" id="KW-1133">Transmembrane helix</keyword>
<keyword evidence="3 6" id="KW-0812">Transmembrane</keyword>
<keyword evidence="2" id="KW-1003">Cell membrane</keyword>
<feature type="transmembrane region" description="Helical" evidence="6">
    <location>
        <begin position="335"/>
        <end position="355"/>
    </location>
</feature>